<proteinExistence type="predicted"/>
<dbReference type="Proteomes" id="UP000320421">
    <property type="component" value="Chromosome"/>
</dbReference>
<sequence>MFFYVYSDAFEKCRLEARRKGHSVLENRLSDGSIKLTIQIGEGQ</sequence>
<reference evidence="1 2" key="1">
    <citation type="submission" date="2019-02" db="EMBL/GenBank/DDBJ databases">
        <title>Deep-cultivation of Planctomycetes and their phenomic and genomic characterization uncovers novel biology.</title>
        <authorList>
            <person name="Wiegand S."/>
            <person name="Jogler M."/>
            <person name="Boedeker C."/>
            <person name="Pinto D."/>
            <person name="Vollmers J."/>
            <person name="Rivas-Marin E."/>
            <person name="Kohn T."/>
            <person name="Peeters S.H."/>
            <person name="Heuer A."/>
            <person name="Rast P."/>
            <person name="Oberbeckmann S."/>
            <person name="Bunk B."/>
            <person name="Jeske O."/>
            <person name="Meyerdierks A."/>
            <person name="Storesund J.E."/>
            <person name="Kallscheuer N."/>
            <person name="Luecker S."/>
            <person name="Lage O.M."/>
            <person name="Pohl T."/>
            <person name="Merkel B.J."/>
            <person name="Hornburger P."/>
            <person name="Mueller R.-W."/>
            <person name="Bruemmer F."/>
            <person name="Labrenz M."/>
            <person name="Spormann A.M."/>
            <person name="Op den Camp H."/>
            <person name="Overmann J."/>
            <person name="Amann R."/>
            <person name="Jetten M.S.M."/>
            <person name="Mascher T."/>
            <person name="Medema M.H."/>
            <person name="Devos D.P."/>
            <person name="Kaster A.-K."/>
            <person name="Ovreas L."/>
            <person name="Rohde M."/>
            <person name="Galperin M.Y."/>
            <person name="Jogler C."/>
        </authorList>
    </citation>
    <scope>NUCLEOTIDE SEQUENCE [LARGE SCALE GENOMIC DNA]</scope>
    <source>
        <strain evidence="1 2">HG66A1</strain>
    </source>
</reference>
<evidence type="ECO:0000313" key="2">
    <source>
        <dbReference type="Proteomes" id="UP000320421"/>
    </source>
</evidence>
<gene>
    <name evidence="1" type="ORF">HG66A1_54570</name>
</gene>
<organism evidence="1 2">
    <name type="scientific">Gimesia chilikensis</name>
    <dbReference type="NCBI Taxonomy" id="2605989"/>
    <lineage>
        <taxon>Bacteria</taxon>
        <taxon>Pseudomonadati</taxon>
        <taxon>Planctomycetota</taxon>
        <taxon>Planctomycetia</taxon>
        <taxon>Planctomycetales</taxon>
        <taxon>Planctomycetaceae</taxon>
        <taxon>Gimesia</taxon>
    </lineage>
</organism>
<dbReference type="AlphaFoldDB" id="A0A517PW86"/>
<keyword evidence="2" id="KW-1185">Reference proteome</keyword>
<accession>A0A517PW86</accession>
<name>A0A517PW86_9PLAN</name>
<evidence type="ECO:0000313" key="1">
    <source>
        <dbReference type="EMBL" id="QDT23635.1"/>
    </source>
</evidence>
<dbReference type="EMBL" id="CP036266">
    <property type="protein sequence ID" value="QDT23635.1"/>
    <property type="molecule type" value="Genomic_DNA"/>
</dbReference>
<protein>
    <submittedName>
        <fullName evidence="1">Uncharacterized protein</fullName>
    </submittedName>
</protein>
<dbReference type="RefSeq" id="WP_261344696.1">
    <property type="nucleotide sequence ID" value="NZ_CP036266.1"/>
</dbReference>